<gene>
    <name evidence="13" type="ORF">KUCA_T00005414001</name>
</gene>
<keyword evidence="3" id="KW-0645">Protease</keyword>
<dbReference type="HOGENOM" id="CLU_049909_1_0_1"/>
<dbReference type="Proteomes" id="UP000019384">
    <property type="component" value="Unassembled WGS sequence"/>
</dbReference>
<reference evidence="13" key="1">
    <citation type="submission" date="2013-12" db="EMBL/GenBank/DDBJ databases">
        <authorList>
            <person name="Genoscope - CEA"/>
        </authorList>
    </citation>
    <scope>NUCLEOTIDE SEQUENCE</scope>
    <source>
        <strain evidence="13">CBS 1993</strain>
    </source>
</reference>
<evidence type="ECO:0000256" key="5">
    <source>
        <dbReference type="ARBA" id="ARBA00022801"/>
    </source>
</evidence>
<keyword evidence="6" id="KW-0256">Endoplasmic reticulum</keyword>
<evidence type="ECO:0000256" key="9">
    <source>
        <dbReference type="ARBA" id="ARBA00047280"/>
    </source>
</evidence>
<sequence>MELRVAIIYAVFVSASYPLSIYVGQSNRAVTSRNDHDVMKRRMKAVSAVSLFHLVFSPLFLARLEATSWLEGLSKLGVIPGLVVGTSVQFDVRNLIATAFDTFKVLALVSVLFIGPTWHYLYDCFLTGSVFGAVREDLITTFTDFQSLRDYIVSPATEEFIYSSVIMSIFLPFVRSNEISFTKALSVTPLLFGFAHVHHAIELHRSGRHSAVAIAATTVFQLAFTSIFGLFTNFVFVRTASVWPCIFAHIYCNFQGFPDLRIEASRDLQLAYYLMLALGIVGFKDLLYPLTQHSS</sequence>
<dbReference type="Pfam" id="PF02517">
    <property type="entry name" value="Rce1-like"/>
    <property type="match status" value="1"/>
</dbReference>
<dbReference type="RefSeq" id="XP_022461412.1">
    <property type="nucleotide sequence ID" value="XM_022600607.1"/>
</dbReference>
<dbReference type="EMBL" id="HG793130">
    <property type="protein sequence ID" value="CDK29426.1"/>
    <property type="molecule type" value="Genomic_DNA"/>
</dbReference>
<dbReference type="AlphaFoldDB" id="W6MRN1"/>
<evidence type="ECO:0000256" key="1">
    <source>
        <dbReference type="ARBA" id="ARBA00004477"/>
    </source>
</evidence>
<proteinExistence type="inferred from homology"/>
<comment type="similarity">
    <text evidence="2">Belongs to the peptidase U48 family.</text>
</comment>
<dbReference type="GO" id="GO:0005789">
    <property type="term" value="C:endoplasmic reticulum membrane"/>
    <property type="evidence" value="ECO:0007669"/>
    <property type="project" value="UniProtKB-SubCell"/>
</dbReference>
<evidence type="ECO:0000256" key="3">
    <source>
        <dbReference type="ARBA" id="ARBA00022670"/>
    </source>
</evidence>
<evidence type="ECO:0000256" key="8">
    <source>
        <dbReference type="ARBA" id="ARBA00023136"/>
    </source>
</evidence>
<evidence type="ECO:0000259" key="12">
    <source>
        <dbReference type="Pfam" id="PF02517"/>
    </source>
</evidence>
<dbReference type="PANTHER" id="PTHR13046:SF0">
    <property type="entry name" value="CAAX PRENYL PROTEASE 2"/>
    <property type="match status" value="1"/>
</dbReference>
<feature type="transmembrane region" description="Helical" evidence="11">
    <location>
        <begin position="6"/>
        <end position="24"/>
    </location>
</feature>
<comment type="subcellular location">
    <subcellularLocation>
        <location evidence="1">Endoplasmic reticulum membrane</location>
        <topology evidence="1">Multi-pass membrane protein</topology>
    </subcellularLocation>
</comment>
<evidence type="ECO:0000256" key="2">
    <source>
        <dbReference type="ARBA" id="ARBA00006897"/>
    </source>
</evidence>
<dbReference type="GO" id="GO:0004222">
    <property type="term" value="F:metalloendopeptidase activity"/>
    <property type="evidence" value="ECO:0007669"/>
    <property type="project" value="InterPro"/>
</dbReference>
<keyword evidence="8 11" id="KW-0472">Membrane</keyword>
<dbReference type="STRING" id="1382522.W6MRN1"/>
<evidence type="ECO:0000256" key="11">
    <source>
        <dbReference type="SAM" id="Phobius"/>
    </source>
</evidence>
<feature type="transmembrane region" description="Helical" evidence="11">
    <location>
        <begin position="103"/>
        <end position="121"/>
    </location>
</feature>
<dbReference type="PANTHER" id="PTHR13046">
    <property type="entry name" value="PROTEASE U48 CAAX PRENYL PROTEASE RCE1"/>
    <property type="match status" value="1"/>
</dbReference>
<keyword evidence="4 11" id="KW-0812">Transmembrane</keyword>
<dbReference type="GeneID" id="34522800"/>
<feature type="domain" description="CAAX prenyl protease 2/Lysostaphin resistance protein A-like" evidence="12">
    <location>
        <begin position="147"/>
        <end position="254"/>
    </location>
</feature>
<evidence type="ECO:0000313" key="14">
    <source>
        <dbReference type="Proteomes" id="UP000019384"/>
    </source>
</evidence>
<evidence type="ECO:0000256" key="4">
    <source>
        <dbReference type="ARBA" id="ARBA00022692"/>
    </source>
</evidence>
<dbReference type="GO" id="GO:0071586">
    <property type="term" value="P:CAAX-box protein processing"/>
    <property type="evidence" value="ECO:0007669"/>
    <property type="project" value="InterPro"/>
</dbReference>
<keyword evidence="7 11" id="KW-1133">Transmembrane helix</keyword>
<evidence type="ECO:0000256" key="6">
    <source>
        <dbReference type="ARBA" id="ARBA00022824"/>
    </source>
</evidence>
<evidence type="ECO:0000256" key="10">
    <source>
        <dbReference type="ARBA" id="ARBA00049729"/>
    </source>
</evidence>
<name>W6MRN1_9ASCO</name>
<dbReference type="OrthoDB" id="271604at2759"/>
<dbReference type="InterPro" id="IPR003675">
    <property type="entry name" value="Rce1/LyrA-like_dom"/>
</dbReference>
<evidence type="ECO:0000313" key="13">
    <source>
        <dbReference type="EMBL" id="CDK29426.1"/>
    </source>
</evidence>
<feature type="transmembrane region" description="Helical" evidence="11">
    <location>
        <begin position="76"/>
        <end position="96"/>
    </location>
</feature>
<dbReference type="InterPro" id="IPR039731">
    <property type="entry name" value="Rce1"/>
</dbReference>
<organism evidence="13 14">
    <name type="scientific">Kuraishia capsulata CBS 1993</name>
    <dbReference type="NCBI Taxonomy" id="1382522"/>
    <lineage>
        <taxon>Eukaryota</taxon>
        <taxon>Fungi</taxon>
        <taxon>Dikarya</taxon>
        <taxon>Ascomycota</taxon>
        <taxon>Saccharomycotina</taxon>
        <taxon>Pichiomycetes</taxon>
        <taxon>Pichiales</taxon>
        <taxon>Pichiaceae</taxon>
        <taxon>Kuraishia</taxon>
    </lineage>
</organism>
<comment type="catalytic activity">
    <reaction evidence="9">
        <text>Hydrolyzes the peptide bond -P2-(S-farnesyl or geranylgeranyl)C-P1'-P2'-P3'-COOH where P1' and P2' are amino acids with aliphatic sidechains and P3' is any C-terminal residue.</text>
        <dbReference type="EC" id="3.4.26.1"/>
    </reaction>
</comment>
<feature type="transmembrane region" description="Helical" evidence="11">
    <location>
        <begin position="160"/>
        <end position="177"/>
    </location>
</feature>
<reference evidence="13" key="2">
    <citation type="submission" date="2014-02" db="EMBL/GenBank/DDBJ databases">
        <title>Complete DNA sequence of /Kuraishia capsulata/ illustrates novel genomic features among budding yeasts (/Saccharomycotina/).</title>
        <authorList>
            <person name="Morales L."/>
            <person name="Noel B."/>
            <person name="Porcel B."/>
            <person name="Marcet-Houben M."/>
            <person name="Hullo M-F."/>
            <person name="Sacerdot C."/>
            <person name="Tekaia F."/>
            <person name="Leh-Louis V."/>
            <person name="Despons L."/>
            <person name="Khanna V."/>
            <person name="Aury J-M."/>
            <person name="Barbe V."/>
            <person name="Couloux A."/>
            <person name="Labadie K."/>
            <person name="Pelletier E."/>
            <person name="Souciet J-L."/>
            <person name="Boekhout T."/>
            <person name="Gabaldon T."/>
            <person name="Wincker P."/>
            <person name="Dujon B."/>
        </authorList>
    </citation>
    <scope>NUCLEOTIDE SEQUENCE</scope>
    <source>
        <strain evidence="13">CBS 1993</strain>
    </source>
</reference>
<feature type="transmembrane region" description="Helical" evidence="11">
    <location>
        <begin position="213"/>
        <end position="236"/>
    </location>
</feature>
<accession>W6MRN1</accession>
<evidence type="ECO:0000256" key="7">
    <source>
        <dbReference type="ARBA" id="ARBA00022989"/>
    </source>
</evidence>
<keyword evidence="5" id="KW-0378">Hydrolase</keyword>
<dbReference type="EC" id="3.4.26.1" evidence="10"/>
<feature type="transmembrane region" description="Helical" evidence="11">
    <location>
        <begin position="270"/>
        <end position="290"/>
    </location>
</feature>
<feature type="transmembrane region" description="Helical" evidence="11">
    <location>
        <begin position="45"/>
        <end position="64"/>
    </location>
</feature>
<keyword evidence="14" id="KW-1185">Reference proteome</keyword>
<protein>
    <recommendedName>
        <fullName evidence="10">intramembrane prenyl-peptidase Rce1</fullName>
        <ecNumber evidence="10">3.4.26.1</ecNumber>
    </recommendedName>
</protein>